<dbReference type="HOGENOM" id="CLU_044962_2_0_9"/>
<evidence type="ECO:0000313" key="2">
    <source>
        <dbReference type="Proteomes" id="UP000003136"/>
    </source>
</evidence>
<gene>
    <name evidence="1" type="ORF">BACPEC_01480</name>
</gene>
<evidence type="ECO:0000313" key="1">
    <source>
        <dbReference type="EMBL" id="EEC56992.1"/>
    </source>
</evidence>
<dbReference type="Proteomes" id="UP000003136">
    <property type="component" value="Unassembled WGS sequence"/>
</dbReference>
<protein>
    <recommendedName>
        <fullName evidence="3">Abi-like protein</fullName>
    </recommendedName>
</protein>
<proteinExistence type="predicted"/>
<sequence>MGDLKKHQPPMTIDEQIANLKNIGLIVSDEAYARKILNDISYFRLIKAYSLNLKQKNGCYNQDTTFEEIVSLYLFNANFRQLVFPQIEKVEINVRCRVSNYFAEQYGALGYLQCENFADDIYHSEFLNDMRLEIGRNSKSPFVRNFREHYEGGKLPIYAIVELFSFGTLSKFYKNMINKDKKAVAKTFGVGYTYFESWLESIAYVRNICAHYGRLYNAKLTKTPILYKEYTQSGISNNRIYGVLLCLKHLLITDAHWKAFVDDIELLFDKYECVNIVTMGFPDNWKRLLLESDM</sequence>
<evidence type="ECO:0008006" key="3">
    <source>
        <dbReference type="Google" id="ProtNLM"/>
    </source>
</evidence>
<keyword evidence="2" id="KW-1185">Reference proteome</keyword>
<dbReference type="InterPro" id="IPR017034">
    <property type="entry name" value="Abi_system_AbiD/AbiF"/>
</dbReference>
<reference evidence="1 2" key="2">
    <citation type="submission" date="2008-11" db="EMBL/GenBank/DDBJ databases">
        <authorList>
            <person name="Fulton L."/>
            <person name="Clifton S."/>
            <person name="Fulton B."/>
            <person name="Xu J."/>
            <person name="Minx P."/>
            <person name="Pepin K.H."/>
            <person name="Johnson M."/>
            <person name="Bhonagiri V."/>
            <person name="Nash W.E."/>
            <person name="Mardis E.R."/>
            <person name="Wilson R.K."/>
        </authorList>
    </citation>
    <scope>NUCLEOTIDE SEQUENCE [LARGE SCALE GENOMIC DNA]</scope>
    <source>
        <strain evidence="1 2">ATCC 43243</strain>
    </source>
</reference>
<reference evidence="1 2" key="1">
    <citation type="submission" date="2008-11" db="EMBL/GenBank/DDBJ databases">
        <title>Draft genome sequence of Bacteroides pectinophilus (ATCC 43243).</title>
        <authorList>
            <person name="Sudarsanam P."/>
            <person name="Ley R."/>
            <person name="Guruge J."/>
            <person name="Turnbaugh P.J."/>
            <person name="Mahowald M."/>
            <person name="Liep D."/>
            <person name="Gordon J."/>
        </authorList>
    </citation>
    <scope>NUCLEOTIDE SEQUENCE [LARGE SCALE GENOMIC DNA]</scope>
    <source>
        <strain evidence="1 2">ATCC 43243</strain>
    </source>
</reference>
<dbReference type="EMBL" id="ABVQ01000036">
    <property type="protein sequence ID" value="EEC56992.1"/>
    <property type="molecule type" value="Genomic_DNA"/>
</dbReference>
<dbReference type="PIRSF" id="PIRSF034934">
    <property type="entry name" value="AbiF_AbiD"/>
    <property type="match status" value="1"/>
</dbReference>
<dbReference type="eggNOG" id="COG4823">
    <property type="taxonomic scope" value="Bacteria"/>
</dbReference>
<organism evidence="1 2">
    <name type="scientific">[Bacteroides] pectinophilus ATCC 43243</name>
    <dbReference type="NCBI Taxonomy" id="483218"/>
    <lineage>
        <taxon>Bacteria</taxon>
        <taxon>Bacillati</taxon>
        <taxon>Bacillota</taxon>
        <taxon>Clostridia</taxon>
        <taxon>Eubacteriales</taxon>
    </lineage>
</organism>
<dbReference type="Pfam" id="PF07751">
    <property type="entry name" value="Abi_2"/>
    <property type="match status" value="1"/>
</dbReference>
<accession>B7ATK8</accession>
<comment type="caution">
    <text evidence="1">The sequence shown here is derived from an EMBL/GenBank/DDBJ whole genome shotgun (WGS) entry which is preliminary data.</text>
</comment>
<dbReference type="AlphaFoldDB" id="B7ATK8"/>
<dbReference type="STRING" id="483218.BACPEC_01480"/>
<name>B7ATK8_9FIRM</name>
<dbReference type="InterPro" id="IPR011664">
    <property type="entry name" value="Abi_system_AbiD/AbiF-like"/>
</dbReference>